<keyword evidence="3" id="KW-1185">Reference proteome</keyword>
<feature type="region of interest" description="Disordered" evidence="1">
    <location>
        <begin position="7"/>
        <end position="50"/>
    </location>
</feature>
<dbReference type="Proteomes" id="UP000248961">
    <property type="component" value="Unassembled WGS sequence"/>
</dbReference>
<feature type="compositionally biased region" description="Low complexity" evidence="1">
    <location>
        <begin position="70"/>
        <end position="81"/>
    </location>
</feature>
<name>A0A395IBV2_ASPHC</name>
<dbReference type="AlphaFoldDB" id="A0A395IBV2"/>
<proteinExistence type="predicted"/>
<feature type="compositionally biased region" description="Basic residues" evidence="1">
    <location>
        <begin position="97"/>
        <end position="115"/>
    </location>
</feature>
<feature type="compositionally biased region" description="Polar residues" evidence="1">
    <location>
        <begin position="33"/>
        <end position="45"/>
    </location>
</feature>
<organism evidence="2 3">
    <name type="scientific">Aspergillus homomorphus (strain CBS 101889)</name>
    <dbReference type="NCBI Taxonomy" id="1450537"/>
    <lineage>
        <taxon>Eukaryota</taxon>
        <taxon>Fungi</taxon>
        <taxon>Dikarya</taxon>
        <taxon>Ascomycota</taxon>
        <taxon>Pezizomycotina</taxon>
        <taxon>Eurotiomycetes</taxon>
        <taxon>Eurotiomycetidae</taxon>
        <taxon>Eurotiales</taxon>
        <taxon>Aspergillaceae</taxon>
        <taxon>Aspergillus</taxon>
        <taxon>Aspergillus subgen. Circumdati</taxon>
    </lineage>
</organism>
<dbReference type="GeneID" id="37200875"/>
<feature type="region of interest" description="Disordered" evidence="1">
    <location>
        <begin position="70"/>
        <end position="194"/>
    </location>
</feature>
<evidence type="ECO:0000256" key="1">
    <source>
        <dbReference type="SAM" id="MobiDB-lite"/>
    </source>
</evidence>
<sequence>MLELIFRTRRMSDNPPPYTSQVSSTNPPPPPYTSQVADSNPTGRQPPTGCGAMAIIRDYLRISTSSSYYDRISSRGASAASSHRKYTMRRDENNNYHHTRRTPRSSNRNHRRTQRTRASGSPSRAHRSHRAHREPQPSAGPSRPPTSSPPTSPPNTSLPRPSPQTSTRTDASIPAGEPEPQTPPRSPKTTKTPSNLSRLMRLLPQGGLYHLACFHHQLTCTRTKMGDPSHAIFLQDLDDLAYAPCTIDTNRWSNPCASCREYWASPPPGSGEEQLPRLGSFYSHLPEFVDELVCGIGAGGRGGRKKTGNVSLEQLMEKDSHTVGVLKALFVCDIYMQGILPARRAGLEPDEYFDRFLERCGRLCDLGWLRRVFDYFLDRSRLGPGVWTPDAEN</sequence>
<gene>
    <name evidence="2" type="ORF">BO97DRAFT_419714</name>
</gene>
<reference evidence="2 3" key="1">
    <citation type="submission" date="2018-02" db="EMBL/GenBank/DDBJ databases">
        <title>The genomes of Aspergillus section Nigri reveals drivers in fungal speciation.</title>
        <authorList>
            <consortium name="DOE Joint Genome Institute"/>
            <person name="Vesth T.C."/>
            <person name="Nybo J."/>
            <person name="Theobald S."/>
            <person name="Brandl J."/>
            <person name="Frisvad J.C."/>
            <person name="Nielsen K.F."/>
            <person name="Lyhne E.K."/>
            <person name="Kogle M.E."/>
            <person name="Kuo A."/>
            <person name="Riley R."/>
            <person name="Clum A."/>
            <person name="Nolan M."/>
            <person name="Lipzen A."/>
            <person name="Salamov A."/>
            <person name="Henrissat B."/>
            <person name="Wiebenga A."/>
            <person name="De vries R.P."/>
            <person name="Grigoriev I.V."/>
            <person name="Mortensen U.H."/>
            <person name="Andersen M.R."/>
            <person name="Baker S.E."/>
        </authorList>
    </citation>
    <scope>NUCLEOTIDE SEQUENCE [LARGE SCALE GENOMIC DNA]</scope>
    <source>
        <strain evidence="2 3">CBS 101889</strain>
    </source>
</reference>
<accession>A0A395IBV2</accession>
<dbReference type="EMBL" id="KZ824267">
    <property type="protein sequence ID" value="RAL17475.1"/>
    <property type="molecule type" value="Genomic_DNA"/>
</dbReference>
<protein>
    <submittedName>
        <fullName evidence="2">Uncharacterized protein</fullName>
    </submittedName>
</protein>
<feature type="compositionally biased region" description="Pro residues" evidence="1">
    <location>
        <begin position="142"/>
        <end position="153"/>
    </location>
</feature>
<evidence type="ECO:0000313" key="3">
    <source>
        <dbReference type="Proteomes" id="UP000248961"/>
    </source>
</evidence>
<dbReference type="RefSeq" id="XP_025556629.1">
    <property type="nucleotide sequence ID" value="XM_025696586.1"/>
</dbReference>
<dbReference type="VEuPathDB" id="FungiDB:BO97DRAFT_419714"/>
<evidence type="ECO:0000313" key="2">
    <source>
        <dbReference type="EMBL" id="RAL17475.1"/>
    </source>
</evidence>